<feature type="compositionally biased region" description="Basic and acidic residues" evidence="1">
    <location>
        <begin position="43"/>
        <end position="57"/>
    </location>
</feature>
<gene>
    <name evidence="2" type="ORF">O9G_004550</name>
</gene>
<protein>
    <submittedName>
        <fullName evidence="2">Uncharacterized protein</fullName>
    </submittedName>
</protein>
<organism evidence="2 3">
    <name type="scientific">Rozella allomycis (strain CSF55)</name>
    <dbReference type="NCBI Taxonomy" id="988480"/>
    <lineage>
        <taxon>Eukaryota</taxon>
        <taxon>Fungi</taxon>
        <taxon>Fungi incertae sedis</taxon>
        <taxon>Cryptomycota</taxon>
        <taxon>Cryptomycota incertae sedis</taxon>
        <taxon>Rozella</taxon>
    </lineage>
</organism>
<feature type="region of interest" description="Disordered" evidence="1">
    <location>
        <begin position="43"/>
        <end position="69"/>
    </location>
</feature>
<keyword evidence="3" id="KW-1185">Reference proteome</keyword>
<evidence type="ECO:0000313" key="3">
    <source>
        <dbReference type="Proteomes" id="UP000030755"/>
    </source>
</evidence>
<name>A0A075ASJ8_ROZAC</name>
<dbReference type="AlphaFoldDB" id="A0A075ASJ8"/>
<dbReference type="HOGENOM" id="CLU_1019977_0_0_1"/>
<evidence type="ECO:0000256" key="1">
    <source>
        <dbReference type="SAM" id="MobiDB-lite"/>
    </source>
</evidence>
<dbReference type="Proteomes" id="UP000030755">
    <property type="component" value="Unassembled WGS sequence"/>
</dbReference>
<reference evidence="2 3" key="1">
    <citation type="journal article" date="2013" name="Curr. Biol.">
        <title>Shared signatures of parasitism and phylogenomics unite Cryptomycota and microsporidia.</title>
        <authorList>
            <person name="James T.Y."/>
            <person name="Pelin A."/>
            <person name="Bonen L."/>
            <person name="Ahrendt S."/>
            <person name="Sain D."/>
            <person name="Corradi N."/>
            <person name="Stajich J.E."/>
        </authorList>
    </citation>
    <scope>NUCLEOTIDE SEQUENCE [LARGE SCALE GENOMIC DNA]</scope>
    <source>
        <strain evidence="2 3">CSF55</strain>
    </source>
</reference>
<dbReference type="EMBL" id="KE561212">
    <property type="protein sequence ID" value="EPZ31518.1"/>
    <property type="molecule type" value="Genomic_DNA"/>
</dbReference>
<accession>A0A075ASJ8</accession>
<proteinExistence type="predicted"/>
<evidence type="ECO:0000313" key="2">
    <source>
        <dbReference type="EMBL" id="EPZ31518.1"/>
    </source>
</evidence>
<sequence length="273" mass="32183">MFKYFEDQKRVDHEENLHKLQQIIKIQHQYFKKRDEWLESKLENAKKSQDDKKKEQSKATGTGKQKKKPLGLINEEKHKTLVENRKKTSIVLNRTLKAETKVKKDDMDCSKRDGKDLDWLNFDLFAKKYTETDEAGMDKSDKFYKRLNENKKITVQMLRKSRHDKSLVEKIINKTTEKEDSQKHTFIEPQCQVKHNKPIKPISKVSSFSDTAIDKPIEPMRLEVLAKMNLIEWEPLSLMAASETKRCLYPRSITSKEKTATTFKSTVRFWPCG</sequence>